<dbReference type="InterPro" id="IPR036873">
    <property type="entry name" value="Rhodanese-like_dom_sf"/>
</dbReference>
<evidence type="ECO:0000256" key="1">
    <source>
        <dbReference type="ARBA" id="ARBA00022737"/>
    </source>
</evidence>
<evidence type="ECO:0000313" key="3">
    <source>
        <dbReference type="EMBL" id="MBC8208145.1"/>
    </source>
</evidence>
<sequence length="132" mass="14763">MAVENGYKNIHWLRAGIKGWKNAGLPVVGKPELLEDLMKANTVDFSALVINEKEARKLPKVALVDFRDKAKYESGHISGARHVDHADMFSKPMMEELNQSDDLVIVHDQPEVAGSIAMTLKLMNYPSVHILK</sequence>
<gene>
    <name evidence="3" type="ORF">H8E79_03120</name>
</gene>
<feature type="domain" description="Rhodanese" evidence="2">
    <location>
        <begin position="57"/>
        <end position="132"/>
    </location>
</feature>
<dbReference type="PANTHER" id="PTHR43855:SF1">
    <property type="entry name" value="THIOSULFATE SULFURTRANSFERASE"/>
    <property type="match status" value="1"/>
</dbReference>
<dbReference type="CDD" id="cd00158">
    <property type="entry name" value="RHOD"/>
    <property type="match status" value="1"/>
</dbReference>
<comment type="caution">
    <text evidence="3">The sequence shown here is derived from an EMBL/GenBank/DDBJ whole genome shotgun (WGS) entry which is preliminary data.</text>
</comment>
<dbReference type="Pfam" id="PF00581">
    <property type="entry name" value="Rhodanese"/>
    <property type="match status" value="1"/>
</dbReference>
<dbReference type="AlphaFoldDB" id="A0A8J6NAY1"/>
<proteinExistence type="predicted"/>
<dbReference type="Gene3D" id="3.40.250.10">
    <property type="entry name" value="Rhodanese-like domain"/>
    <property type="match status" value="1"/>
</dbReference>
<feature type="domain" description="Rhodanese" evidence="2">
    <location>
        <begin position="1"/>
        <end position="29"/>
    </location>
</feature>
<evidence type="ECO:0000313" key="4">
    <source>
        <dbReference type="Proteomes" id="UP000599024"/>
    </source>
</evidence>
<dbReference type="PANTHER" id="PTHR43855">
    <property type="entry name" value="THIOSULFATE SULFURTRANSFERASE"/>
    <property type="match status" value="1"/>
</dbReference>
<name>A0A8J6NAY1_9BACT</name>
<dbReference type="PROSITE" id="PS50206">
    <property type="entry name" value="RHODANESE_3"/>
    <property type="match status" value="2"/>
</dbReference>
<dbReference type="EMBL" id="JACNLK010000029">
    <property type="protein sequence ID" value="MBC8208145.1"/>
    <property type="molecule type" value="Genomic_DNA"/>
</dbReference>
<dbReference type="InterPro" id="IPR001763">
    <property type="entry name" value="Rhodanese-like_dom"/>
</dbReference>
<reference evidence="3 4" key="1">
    <citation type="submission" date="2020-08" db="EMBL/GenBank/DDBJ databases">
        <title>Bridging the membrane lipid divide: bacteria of the FCB group superphylum have the potential to synthesize archaeal ether lipids.</title>
        <authorList>
            <person name="Villanueva L."/>
            <person name="Von Meijenfeldt F.A.B."/>
            <person name="Westbye A.B."/>
            <person name="Yadav S."/>
            <person name="Hopmans E.C."/>
            <person name="Dutilh B.E."/>
            <person name="Sinninghe Damste J.S."/>
        </authorList>
    </citation>
    <scope>NUCLEOTIDE SEQUENCE [LARGE SCALE GENOMIC DNA]</scope>
    <source>
        <strain evidence="3">NIOZ-UU81</strain>
    </source>
</reference>
<keyword evidence="1" id="KW-0677">Repeat</keyword>
<evidence type="ECO:0000259" key="2">
    <source>
        <dbReference type="PROSITE" id="PS50206"/>
    </source>
</evidence>
<protein>
    <recommendedName>
        <fullName evidence="2">Rhodanese domain-containing protein</fullName>
    </recommendedName>
</protein>
<dbReference type="Proteomes" id="UP000599024">
    <property type="component" value="Unassembled WGS sequence"/>
</dbReference>
<accession>A0A8J6NAY1</accession>
<dbReference type="SUPFAM" id="SSF52821">
    <property type="entry name" value="Rhodanese/Cell cycle control phosphatase"/>
    <property type="match status" value="2"/>
</dbReference>
<organism evidence="3 4">
    <name type="scientific">Candidatus Desulfatifera sulfidica</name>
    <dbReference type="NCBI Taxonomy" id="2841691"/>
    <lineage>
        <taxon>Bacteria</taxon>
        <taxon>Pseudomonadati</taxon>
        <taxon>Thermodesulfobacteriota</taxon>
        <taxon>Desulfobulbia</taxon>
        <taxon>Desulfobulbales</taxon>
        <taxon>Desulfobulbaceae</taxon>
        <taxon>Candidatus Desulfatifera</taxon>
    </lineage>
</organism>
<dbReference type="InterPro" id="IPR051126">
    <property type="entry name" value="Thiosulfate_sulfurtransferase"/>
</dbReference>